<gene>
    <name evidence="3" type="primary">ADCK1</name>
    <name evidence="3" type="ORF">EVAR_64484_1</name>
</gene>
<dbReference type="InterPro" id="IPR000719">
    <property type="entry name" value="Prot_kinase_dom"/>
</dbReference>
<dbReference type="EMBL" id="BGZK01002219">
    <property type="protein sequence ID" value="GBP91878.1"/>
    <property type="molecule type" value="Genomic_DNA"/>
</dbReference>
<accession>A0A4C1ZW20</accession>
<dbReference type="GO" id="GO:0055088">
    <property type="term" value="P:lipid homeostasis"/>
    <property type="evidence" value="ECO:0007669"/>
    <property type="project" value="TreeGrafter"/>
</dbReference>
<dbReference type="InterPro" id="IPR004147">
    <property type="entry name" value="ABC1_dom"/>
</dbReference>
<dbReference type="InterPro" id="IPR011009">
    <property type="entry name" value="Kinase-like_dom_sf"/>
</dbReference>
<dbReference type="Pfam" id="PF03109">
    <property type="entry name" value="ABC1"/>
    <property type="match status" value="1"/>
</dbReference>
<feature type="domain" description="Protein kinase" evidence="2">
    <location>
        <begin position="148"/>
        <end position="425"/>
    </location>
</feature>
<dbReference type="Proteomes" id="UP000299102">
    <property type="component" value="Unassembled WGS sequence"/>
</dbReference>
<dbReference type="GO" id="GO:0005524">
    <property type="term" value="F:ATP binding"/>
    <property type="evidence" value="ECO:0007669"/>
    <property type="project" value="InterPro"/>
</dbReference>
<dbReference type="AlphaFoldDB" id="A0A4C1ZW20"/>
<protein>
    <submittedName>
        <fullName evidence="3">Uncharacterized aarF domain-containing protein kinase 1</fullName>
    </submittedName>
</protein>
<evidence type="ECO:0000313" key="4">
    <source>
        <dbReference type="Proteomes" id="UP000299102"/>
    </source>
</evidence>
<comment type="caution">
    <text evidence="3">The sequence shown here is derived from an EMBL/GenBank/DDBJ whole genome shotgun (WGS) entry which is preliminary data.</text>
</comment>
<dbReference type="Gene3D" id="1.10.510.10">
    <property type="entry name" value="Transferase(Phosphotransferase) domain 1"/>
    <property type="match status" value="1"/>
</dbReference>
<sequence length="425" mass="49079">MFRVVLKYGLYGTVGLGSATAILKYNEGYDSLAVVRLTRTAYTAMNIGMTYKNMLYSKEWDKTSPEYLNIKSQAHKISAEKLLDLCKTNKGVYVKVGQHVGALDYLLPNEYVHTMRILYKDAPQNSVEEVYSVIRTELKKEPSEIFQEFDPEPLGTASLAQVHRAKLKDGSDVAVKVQHHFVQKNIHIDLRWMEFIISIMSKVFPDFQMQWVVDETKKNIAKELNFINEGKNAEKVANVFKNYTWLKVPKIFWNYSTDRVLVMEYVDGGLINDIDYIKRHNIDCYDLSRKIGDLYSHMIFVVGFVHSDPHPGNILVKKAPKDKDVTVYLLDHGLYANLTDKFRYHYSNLWLSIISRDRDKMRVHAEQLGIRNELYGLFACMVAGRPWDTIMKGIDRTKPSAIERAAAQRHDDKENVMLFAVTARQ</sequence>
<keyword evidence="4" id="KW-1185">Reference proteome</keyword>
<dbReference type="CDD" id="cd13969">
    <property type="entry name" value="ADCK1-like"/>
    <property type="match status" value="1"/>
</dbReference>
<dbReference type="InterPro" id="IPR051130">
    <property type="entry name" value="Mito_struct-func_regulator"/>
</dbReference>
<keyword evidence="3" id="KW-0808">Transferase</keyword>
<dbReference type="OrthoDB" id="427480at2759"/>
<dbReference type="InterPro" id="IPR045307">
    <property type="entry name" value="ADCK1_dom"/>
</dbReference>
<dbReference type="PANTHER" id="PTHR43173:SF19">
    <property type="entry name" value="AARF DOMAIN-CONTAINING PROTEIN KINASE 1"/>
    <property type="match status" value="1"/>
</dbReference>
<dbReference type="STRING" id="151549.A0A4C1ZW20"/>
<dbReference type="PANTHER" id="PTHR43173">
    <property type="entry name" value="ABC1 FAMILY PROTEIN"/>
    <property type="match status" value="1"/>
</dbReference>
<reference evidence="3 4" key="1">
    <citation type="journal article" date="2019" name="Commun. Biol.">
        <title>The bagworm genome reveals a unique fibroin gene that provides high tensile strength.</title>
        <authorList>
            <person name="Kono N."/>
            <person name="Nakamura H."/>
            <person name="Ohtoshi R."/>
            <person name="Tomita M."/>
            <person name="Numata K."/>
            <person name="Arakawa K."/>
        </authorList>
    </citation>
    <scope>NUCLEOTIDE SEQUENCE [LARGE SCALE GENOMIC DNA]</scope>
</reference>
<evidence type="ECO:0000259" key="2">
    <source>
        <dbReference type="PROSITE" id="PS50011"/>
    </source>
</evidence>
<dbReference type="SUPFAM" id="SSF56112">
    <property type="entry name" value="Protein kinase-like (PK-like)"/>
    <property type="match status" value="1"/>
</dbReference>
<dbReference type="GO" id="GO:0005743">
    <property type="term" value="C:mitochondrial inner membrane"/>
    <property type="evidence" value="ECO:0007669"/>
    <property type="project" value="TreeGrafter"/>
</dbReference>
<evidence type="ECO:0000313" key="3">
    <source>
        <dbReference type="EMBL" id="GBP91878.1"/>
    </source>
</evidence>
<comment type="similarity">
    <text evidence="1">Belongs to the protein kinase superfamily. ADCK protein kinase family.</text>
</comment>
<proteinExistence type="inferred from homology"/>
<dbReference type="GO" id="GO:0007005">
    <property type="term" value="P:mitochondrion organization"/>
    <property type="evidence" value="ECO:0007669"/>
    <property type="project" value="TreeGrafter"/>
</dbReference>
<organism evidence="3 4">
    <name type="scientific">Eumeta variegata</name>
    <name type="common">Bagworm moth</name>
    <name type="synonym">Eumeta japonica</name>
    <dbReference type="NCBI Taxonomy" id="151549"/>
    <lineage>
        <taxon>Eukaryota</taxon>
        <taxon>Metazoa</taxon>
        <taxon>Ecdysozoa</taxon>
        <taxon>Arthropoda</taxon>
        <taxon>Hexapoda</taxon>
        <taxon>Insecta</taxon>
        <taxon>Pterygota</taxon>
        <taxon>Neoptera</taxon>
        <taxon>Endopterygota</taxon>
        <taxon>Lepidoptera</taxon>
        <taxon>Glossata</taxon>
        <taxon>Ditrysia</taxon>
        <taxon>Tineoidea</taxon>
        <taxon>Psychidae</taxon>
        <taxon>Oiketicinae</taxon>
        <taxon>Eumeta</taxon>
    </lineage>
</organism>
<keyword evidence="3" id="KW-0418">Kinase</keyword>
<dbReference type="PROSITE" id="PS50011">
    <property type="entry name" value="PROTEIN_KINASE_DOM"/>
    <property type="match status" value="1"/>
</dbReference>
<name>A0A4C1ZW20_EUMVA</name>
<evidence type="ECO:0000256" key="1">
    <source>
        <dbReference type="ARBA" id="ARBA00009670"/>
    </source>
</evidence>
<dbReference type="GO" id="GO:0004672">
    <property type="term" value="F:protein kinase activity"/>
    <property type="evidence" value="ECO:0007669"/>
    <property type="project" value="InterPro"/>
</dbReference>